<feature type="transmembrane region" description="Helical" evidence="3">
    <location>
        <begin position="602"/>
        <end position="629"/>
    </location>
</feature>
<dbReference type="InterPro" id="IPR001036">
    <property type="entry name" value="Acrflvin-R"/>
</dbReference>
<keyword evidence="5" id="KW-1185">Reference proteome</keyword>
<dbReference type="PANTHER" id="PTHR32063">
    <property type="match status" value="1"/>
</dbReference>
<name>N2AI38_9FIRM</name>
<evidence type="ECO:0000313" key="4">
    <source>
        <dbReference type="EMBL" id="EMZ24064.1"/>
    </source>
</evidence>
<evidence type="ECO:0008006" key="6">
    <source>
        <dbReference type="Google" id="ProtNLM"/>
    </source>
</evidence>
<gene>
    <name evidence="4" type="ORF">C823_03327</name>
</gene>
<dbReference type="Gene3D" id="3.30.70.1430">
    <property type="entry name" value="Multidrug efflux transporter AcrB pore domain"/>
    <property type="match status" value="2"/>
</dbReference>
<organism evidence="4 5">
    <name type="scientific">Eubacterium plexicaudatum ASF492</name>
    <dbReference type="NCBI Taxonomy" id="1235802"/>
    <lineage>
        <taxon>Bacteria</taxon>
        <taxon>Bacillati</taxon>
        <taxon>Bacillota</taxon>
        <taxon>Clostridia</taxon>
        <taxon>Eubacteriales</taxon>
        <taxon>Eubacteriaceae</taxon>
        <taxon>Eubacterium</taxon>
    </lineage>
</organism>
<evidence type="ECO:0000256" key="2">
    <source>
        <dbReference type="SAM" id="MobiDB-lite"/>
    </source>
</evidence>
<dbReference type="EMBL" id="AQFT01000100">
    <property type="protein sequence ID" value="EMZ24064.1"/>
    <property type="molecule type" value="Genomic_DNA"/>
</dbReference>
<feature type="transmembrane region" description="Helical" evidence="3">
    <location>
        <begin position="1139"/>
        <end position="1158"/>
    </location>
</feature>
<dbReference type="SUPFAM" id="SSF82693">
    <property type="entry name" value="Multidrug efflux transporter AcrB pore domain, PN1, PN2, PC1 and PC2 subdomains"/>
    <property type="match status" value="2"/>
</dbReference>
<feature type="transmembrane region" description="Helical" evidence="3">
    <location>
        <begin position="707"/>
        <end position="727"/>
    </location>
</feature>
<dbReference type="Gene3D" id="1.20.1640.10">
    <property type="entry name" value="Multidrug efflux transporter AcrB transmembrane domain"/>
    <property type="match status" value="3"/>
</dbReference>
<dbReference type="InterPro" id="IPR027463">
    <property type="entry name" value="AcrB_DN_DC_subdom"/>
</dbReference>
<feature type="compositionally biased region" description="Basic and acidic residues" evidence="2">
    <location>
        <begin position="226"/>
        <end position="243"/>
    </location>
</feature>
<feature type="transmembrane region" description="Helical" evidence="3">
    <location>
        <begin position="636"/>
        <end position="656"/>
    </location>
</feature>
<dbReference type="eggNOG" id="COG0841">
    <property type="taxonomic scope" value="Bacteria"/>
</dbReference>
<dbReference type="Proteomes" id="UP000012589">
    <property type="component" value="Unassembled WGS sequence"/>
</dbReference>
<evidence type="ECO:0000256" key="3">
    <source>
        <dbReference type="SAM" id="Phobius"/>
    </source>
</evidence>
<keyword evidence="3" id="KW-1133">Transmembrane helix</keyword>
<dbReference type="GO" id="GO:0005886">
    <property type="term" value="C:plasma membrane"/>
    <property type="evidence" value="ECO:0007669"/>
    <property type="project" value="TreeGrafter"/>
</dbReference>
<feature type="transmembrane region" description="Helical" evidence="3">
    <location>
        <begin position="1237"/>
        <end position="1256"/>
    </location>
</feature>
<dbReference type="PATRIC" id="fig|1235802.3.peg.3510"/>
<feature type="transmembrane region" description="Helical" evidence="3">
    <location>
        <begin position="662"/>
        <end position="687"/>
    </location>
</feature>
<feature type="transmembrane region" description="Helical" evidence="3">
    <location>
        <begin position="787"/>
        <end position="808"/>
    </location>
</feature>
<evidence type="ECO:0000313" key="5">
    <source>
        <dbReference type="Proteomes" id="UP000012589"/>
    </source>
</evidence>
<protein>
    <recommendedName>
        <fullName evidence="6">Hydrophobe/amphiphile efflux-1 (HAE1) family RND transporter</fullName>
    </recommendedName>
</protein>
<dbReference type="HOGENOM" id="CLU_002755_1_2_9"/>
<feature type="region of interest" description="Disordered" evidence="2">
    <location>
        <begin position="226"/>
        <end position="246"/>
    </location>
</feature>
<proteinExistence type="predicted"/>
<feature type="transmembrane region" description="Helical" evidence="3">
    <location>
        <begin position="1268"/>
        <end position="1291"/>
    </location>
</feature>
<keyword evidence="3" id="KW-0472">Membrane</keyword>
<dbReference type="Gene3D" id="3.30.70.1440">
    <property type="entry name" value="Multidrug efflux transporter AcrB pore domain"/>
    <property type="match status" value="1"/>
</dbReference>
<reference evidence="4 5" key="1">
    <citation type="journal article" date="2014" name="Genome Announc.">
        <title>Draft genome sequences of the altered schaedler flora, a defined bacterial community from gnotobiotic mice.</title>
        <authorList>
            <person name="Wannemuehler M.J."/>
            <person name="Overstreet A.M."/>
            <person name="Ward D.V."/>
            <person name="Phillips G.J."/>
        </authorList>
    </citation>
    <scope>NUCLEOTIDE SEQUENCE [LARGE SCALE GENOMIC DNA]</scope>
    <source>
        <strain evidence="4 5">ASF492</strain>
    </source>
</reference>
<feature type="transmembrane region" description="Helical" evidence="3">
    <location>
        <begin position="1191"/>
        <end position="1216"/>
    </location>
</feature>
<dbReference type="STRING" id="1235802.C823_03327"/>
<dbReference type="GO" id="GO:0042910">
    <property type="term" value="F:xenobiotic transmembrane transporter activity"/>
    <property type="evidence" value="ECO:0007669"/>
    <property type="project" value="TreeGrafter"/>
</dbReference>
<feature type="coiled-coil region" evidence="1">
    <location>
        <begin position="378"/>
        <end position="465"/>
    </location>
</feature>
<dbReference type="Pfam" id="PF00873">
    <property type="entry name" value="ACR_tran"/>
    <property type="match status" value="2"/>
</dbReference>
<feature type="transmembrane region" description="Helical" evidence="3">
    <location>
        <begin position="739"/>
        <end position="766"/>
    </location>
</feature>
<dbReference type="Gene3D" id="3.30.2090.10">
    <property type="entry name" value="Multidrug efflux transporter AcrB TolC docking domain, DN and DC subdomains"/>
    <property type="match status" value="3"/>
</dbReference>
<dbReference type="PANTHER" id="PTHR32063:SF0">
    <property type="entry name" value="SWARMING MOTILITY PROTEIN SWRC"/>
    <property type="match status" value="1"/>
</dbReference>
<sequence>MTKYCVKKPFTIFVAVIAVLVIGTVSLTRMKTDLLPDMSLPYLMIITTDPGASPEKVESEVTAPMEQALGTVTGVENITSVSAENYSMITLEFVEDTNMDSALVKVTAQINQLTLPETCGTPNMLEISMDMMATMYATVSYENKDIYEISDFTEEIIKPYFERQDGVASVSAVGSVEKTVEVRLNASKIEKINDRILDETNDKLVEAKEQIEEAEQQLEDGKKKLADAKSELEKQQSDLKKTQSETSGRLAEASLALDQAQAAKAAYEANLTSLKASKAGLEAEKKAYEDNQVTDTYNQINGALGAMQTTLAQAAQLAGITIPTDIDDALANPEQFEAFIEWVANLGMAEQVQELTPERLQQLSDIVTVRLPQVETGIANLETQIIAVEQAVKQMNKQMAKIDQQYKEADKGKFEAAVSIASGDAQMANGLSGIESSQKDLDEAKKELKEAKKQYRQSRKAALENANISSLANMDTLSQMISAQDFSMPAGYIKDKEKSENQWLIKVGEHYDSLQNLEDMLLCKLPGAGNVRMSDVADITIIDNAGENYAKIDGEEGVLISIYKGSTASTSEVAETCEAAMEKLEKDYEGLKVTPIMNQGDYITMFIGSILQSMIAGALLAVLVLILFFKDIKPTLVVAFSIPFSVLFAILIMYFSDISINIMTLAGLGLAIGMLVDNSIVVIENIYRIRNYGISAPRSAVQGAKQVAGPIISSTLTTICVFLPMIFTTGLVAELMVPFALTISYALTASLIVALTVVPTAGSVLLKKTKEKRYPFFERVQKVYGSMLAFCLKWKLVPLVLTILLLVICIREVMCMGITMMPEMTGEQISISATVPEDTEKDDAFAMADQVMDAALSIEGVSTVGAMDASSASGMFGAGAAGENHLNFTFSILLDEDIKDVNEIRSIAKKLENATSDLNCEVSVSASAMGDMTAMMGSGLTLNIYGDSMEKLLEISEEVQELVAQVEGFENISNGQEDGAQEIHLNINKDKAMKRGLTVAQIYGTLASRLTTEKNSATMSVGDTDMTVQIVDETDLLNKDNLLDMELEATVTKEDGTNETKTYELGDFAVLEYGQGLASVSRENQSHYITVTADTMEGYNTTLLTRELNKKLKTYEIADGYSIEIGGESDQVNDMLMQMMRLMALGFLLIYLVMVAQFQSLLSPFIVLFTIPLAFTGGLLGLLAFGEQLSLMSLLGFTILMGTVVNNGIVFVDYVNQLRIGGMERKMALIAAGKTRMRPILMTALTTILSMSMMIFSTQAGNSMGRGMAIVVVGGLLYATFMTLFIIPVMYDIFYKKQPHQVDVGEDDLDEIPDEAQEFMKENEW</sequence>
<comment type="caution">
    <text evidence="4">The sequence shown here is derived from an EMBL/GenBank/DDBJ whole genome shotgun (WGS) entry which is preliminary data.</text>
</comment>
<dbReference type="SUPFAM" id="SSF82866">
    <property type="entry name" value="Multidrug efflux transporter AcrB transmembrane domain"/>
    <property type="match status" value="2"/>
</dbReference>
<dbReference type="Gene3D" id="3.30.70.1320">
    <property type="entry name" value="Multidrug efflux transporter AcrB pore domain like"/>
    <property type="match status" value="2"/>
</dbReference>
<dbReference type="OrthoDB" id="9757876at2"/>
<keyword evidence="3" id="KW-0812">Transmembrane</keyword>
<feature type="transmembrane region" description="Helical" evidence="3">
    <location>
        <begin position="1165"/>
        <end position="1185"/>
    </location>
</feature>
<accession>N2AI38</accession>
<evidence type="ECO:0000256" key="1">
    <source>
        <dbReference type="SAM" id="Coils"/>
    </source>
</evidence>
<keyword evidence="1" id="KW-0175">Coiled coil</keyword>